<proteinExistence type="predicted"/>
<dbReference type="GO" id="GO:0005524">
    <property type="term" value="F:ATP binding"/>
    <property type="evidence" value="ECO:0007669"/>
    <property type="project" value="UniProtKB-KW"/>
</dbReference>
<sequence>MKQDIISAAEAVTLYGLLKERARRSPKATGYRQFNKASGSWEAYTWPQALERADGFAAAFAAEGISPGDRVALLLPNCLDWICFDMGAAKLGLPVVPLYTNDAVTNTAFLIADARPRIVFVDTVARWKAISEALSDTSFIDRVWIQESDADAGRSGHVERLDTVLARAGQAQTGAHDDPNVPATLIYTSGTTGNPKGAMLNHAAILSNAEGVYKGFPSLPSDTFLSILPLAHAFERTMGYILAMMGGSCTAYCQSVLRLRQDLTTIRPTVLMGVPRLYESIYSAARTSAAASPVRLKMFDMTARIGWQRFAKNLGIHPGPSFTDRLIWPVLERLVGRKVRNAFGGRLRVAVSGGANFPAEIGQALVGLGIPMVEGYGLTEAGPVATYSTCPQYMPGSVGFPVDGVEIRKGDKGELQLRSRGQMSGYWHREDATAAVLDAEGWLSTGDLVEIRDDGRIVIAGRLKHILVMSNGENVNPVPIEDVLEADTLFDQVCTVGDGRPFLSLLVVLNKDAWAALAEKEGLDPERPNIPAAEKVIMPRIKAHMKPFAPHQQIKAYHAALEEWSIERGLLTPTLKLKREKVVAEYEAEIREIYARGSRGE</sequence>
<dbReference type="EMBL" id="PVTD01000004">
    <property type="protein sequence ID" value="PRY23633.1"/>
    <property type="molecule type" value="Genomic_DNA"/>
</dbReference>
<comment type="caution">
    <text evidence="4">The sequence shown here is derived from an EMBL/GenBank/DDBJ whole genome shotgun (WGS) entry which is preliminary data.</text>
</comment>
<dbReference type="InterPro" id="IPR020845">
    <property type="entry name" value="AMP-binding_CS"/>
</dbReference>
<keyword evidence="1" id="KW-0547">Nucleotide-binding</keyword>
<feature type="domain" description="AMP-dependent synthetase/ligase" evidence="3">
    <location>
        <begin position="19"/>
        <end position="427"/>
    </location>
</feature>
<organism evidence="4 5">
    <name type="scientific">Aliiruegeria haliotis</name>
    <dbReference type="NCBI Taxonomy" id="1280846"/>
    <lineage>
        <taxon>Bacteria</taxon>
        <taxon>Pseudomonadati</taxon>
        <taxon>Pseudomonadota</taxon>
        <taxon>Alphaproteobacteria</taxon>
        <taxon>Rhodobacterales</taxon>
        <taxon>Roseobacteraceae</taxon>
        <taxon>Aliiruegeria</taxon>
    </lineage>
</organism>
<dbReference type="GO" id="GO:0004467">
    <property type="term" value="F:long-chain fatty acid-CoA ligase activity"/>
    <property type="evidence" value="ECO:0007669"/>
    <property type="project" value="TreeGrafter"/>
</dbReference>
<evidence type="ECO:0000313" key="4">
    <source>
        <dbReference type="EMBL" id="PRY23633.1"/>
    </source>
</evidence>
<reference evidence="4 5" key="1">
    <citation type="submission" date="2018-03" db="EMBL/GenBank/DDBJ databases">
        <title>Genomic Encyclopedia of Archaeal and Bacterial Type Strains, Phase II (KMG-II): from individual species to whole genera.</title>
        <authorList>
            <person name="Goeker M."/>
        </authorList>
    </citation>
    <scope>NUCLEOTIDE SEQUENCE [LARGE SCALE GENOMIC DNA]</scope>
    <source>
        <strain evidence="4 5">DSM 29328</strain>
    </source>
</reference>
<keyword evidence="2" id="KW-0067">ATP-binding</keyword>
<dbReference type="Pfam" id="PF00501">
    <property type="entry name" value="AMP-binding"/>
    <property type="match status" value="1"/>
</dbReference>
<dbReference type="OrthoDB" id="6187882at2"/>
<dbReference type="InterPro" id="IPR042099">
    <property type="entry name" value="ANL_N_sf"/>
</dbReference>
<evidence type="ECO:0000259" key="3">
    <source>
        <dbReference type="Pfam" id="PF00501"/>
    </source>
</evidence>
<accession>A0A2T0RRB5</accession>
<dbReference type="InterPro" id="IPR000873">
    <property type="entry name" value="AMP-dep_synth/lig_dom"/>
</dbReference>
<name>A0A2T0RRB5_9RHOB</name>
<dbReference type="PANTHER" id="PTHR43272">
    <property type="entry name" value="LONG-CHAIN-FATTY-ACID--COA LIGASE"/>
    <property type="match status" value="1"/>
</dbReference>
<dbReference type="AlphaFoldDB" id="A0A2T0RRB5"/>
<dbReference type="SUPFAM" id="SSF56801">
    <property type="entry name" value="Acetyl-CoA synthetase-like"/>
    <property type="match status" value="1"/>
</dbReference>
<dbReference type="GO" id="GO:0016020">
    <property type="term" value="C:membrane"/>
    <property type="evidence" value="ECO:0007669"/>
    <property type="project" value="TreeGrafter"/>
</dbReference>
<evidence type="ECO:0000256" key="1">
    <source>
        <dbReference type="ARBA" id="ARBA00022741"/>
    </source>
</evidence>
<dbReference type="Proteomes" id="UP000239480">
    <property type="component" value="Unassembled WGS sequence"/>
</dbReference>
<evidence type="ECO:0000256" key="2">
    <source>
        <dbReference type="ARBA" id="ARBA00022840"/>
    </source>
</evidence>
<dbReference type="Pfam" id="PF23562">
    <property type="entry name" value="AMP-binding_C_3"/>
    <property type="match status" value="1"/>
</dbReference>
<protein>
    <submittedName>
        <fullName evidence="4">Long-chain acyl-CoA synthetase</fullName>
    </submittedName>
</protein>
<keyword evidence="5" id="KW-1185">Reference proteome</keyword>
<dbReference type="PROSITE" id="PS00455">
    <property type="entry name" value="AMP_BINDING"/>
    <property type="match status" value="1"/>
</dbReference>
<gene>
    <name evidence="4" type="ORF">CLV78_104124</name>
</gene>
<dbReference type="CDD" id="cd05907">
    <property type="entry name" value="VL_LC_FACS_like"/>
    <property type="match status" value="1"/>
</dbReference>
<dbReference type="RefSeq" id="WP_106205028.1">
    <property type="nucleotide sequence ID" value="NZ_PVTD01000004.1"/>
</dbReference>
<dbReference type="PANTHER" id="PTHR43272:SF33">
    <property type="entry name" value="AMP-BINDING DOMAIN-CONTAINING PROTEIN-RELATED"/>
    <property type="match status" value="1"/>
</dbReference>
<evidence type="ECO:0000313" key="5">
    <source>
        <dbReference type="Proteomes" id="UP000239480"/>
    </source>
</evidence>
<dbReference type="Gene3D" id="3.40.50.12780">
    <property type="entry name" value="N-terminal domain of ligase-like"/>
    <property type="match status" value="1"/>
</dbReference>